<dbReference type="InterPro" id="IPR011257">
    <property type="entry name" value="DNA_glycosylase"/>
</dbReference>
<dbReference type="PANTHER" id="PTHR30037">
    <property type="entry name" value="DNA-3-METHYLADENINE GLYCOSYLASE 1"/>
    <property type="match status" value="1"/>
</dbReference>
<dbReference type="OrthoDB" id="9795156at2"/>
<organism evidence="1 2">
    <name type="scientific">Ruegeria atlantica</name>
    <dbReference type="NCBI Taxonomy" id="81569"/>
    <lineage>
        <taxon>Bacteria</taxon>
        <taxon>Pseudomonadati</taxon>
        <taxon>Pseudomonadota</taxon>
        <taxon>Alphaproteobacteria</taxon>
        <taxon>Rhodobacterales</taxon>
        <taxon>Roseobacteraceae</taxon>
        <taxon>Ruegeria</taxon>
    </lineage>
</organism>
<dbReference type="SUPFAM" id="SSF48150">
    <property type="entry name" value="DNA-glycosylase"/>
    <property type="match status" value="1"/>
</dbReference>
<sequence length="220" mass="24214">MHHFDEIFVMAANRHGGPDALNEKLSKPKSLAELTEMPEDRWLSIITKTIFQAGFNWKVIENKWGGFEIAFDGFDVGRCAFMDDEKFDALLQDTSIVRNGTKIATVRDNAAFLLELRDEGGVGQVLGGWPSEDYVGLLAMLGKRGSRLGGASAQYAMRFAGRDSFILSQDVTARLIAEGVVDKPATSKKAMAAVQEAFNTWMDQSGRSLTEISRVLAMSL</sequence>
<dbReference type="GO" id="GO:0008725">
    <property type="term" value="F:DNA-3-methyladenine glycosylase activity"/>
    <property type="evidence" value="ECO:0007669"/>
    <property type="project" value="InterPro"/>
</dbReference>
<dbReference type="AlphaFoldDB" id="A0A0P1EC43"/>
<reference evidence="1 2" key="1">
    <citation type="submission" date="2015-09" db="EMBL/GenBank/DDBJ databases">
        <authorList>
            <consortium name="Swine Surveillance"/>
        </authorList>
    </citation>
    <scope>NUCLEOTIDE SEQUENCE [LARGE SCALE GENOMIC DNA]</scope>
    <source>
        <strain evidence="1 2">CECT 4292</strain>
    </source>
</reference>
<dbReference type="RefSeq" id="WP_058276857.1">
    <property type="nucleotide sequence ID" value="NZ_CYPU01000021.1"/>
</dbReference>
<proteinExistence type="predicted"/>
<evidence type="ECO:0000313" key="1">
    <source>
        <dbReference type="EMBL" id="CUH47141.1"/>
    </source>
</evidence>
<name>A0A0P1EC43_9RHOB</name>
<dbReference type="InterPro" id="IPR005019">
    <property type="entry name" value="Adenine_glyco"/>
</dbReference>
<gene>
    <name evidence="1" type="ORF">RUA4292_01309</name>
</gene>
<dbReference type="STRING" id="81569.RUM4293_04733"/>
<dbReference type="GeneID" id="55492569"/>
<evidence type="ECO:0000313" key="2">
    <source>
        <dbReference type="Proteomes" id="UP000050783"/>
    </source>
</evidence>
<dbReference type="PANTHER" id="PTHR30037:SF3">
    <property type="entry name" value="BLR0857 PROTEIN"/>
    <property type="match status" value="1"/>
</dbReference>
<dbReference type="Proteomes" id="UP000050783">
    <property type="component" value="Unassembled WGS sequence"/>
</dbReference>
<dbReference type="Gene3D" id="1.10.340.30">
    <property type="entry name" value="Hypothetical protein, domain 2"/>
    <property type="match status" value="1"/>
</dbReference>
<protein>
    <submittedName>
        <fullName evidence="1">3-methyl-adenine DNA glycosylase I</fullName>
    </submittedName>
</protein>
<dbReference type="EMBL" id="CYPU01000021">
    <property type="protein sequence ID" value="CUH47141.1"/>
    <property type="molecule type" value="Genomic_DNA"/>
</dbReference>
<dbReference type="Pfam" id="PF03352">
    <property type="entry name" value="Adenine_glyco"/>
    <property type="match status" value="1"/>
</dbReference>
<dbReference type="GO" id="GO:0006284">
    <property type="term" value="P:base-excision repair"/>
    <property type="evidence" value="ECO:0007669"/>
    <property type="project" value="InterPro"/>
</dbReference>
<dbReference type="InterPro" id="IPR052891">
    <property type="entry name" value="DNA-3mA_glycosylase"/>
</dbReference>
<accession>A0A0P1EC43</accession>